<dbReference type="AlphaFoldDB" id="A0A443NIN9"/>
<keyword evidence="16" id="KW-1185">Reference proteome</keyword>
<evidence type="ECO:0000256" key="12">
    <source>
        <dbReference type="ARBA" id="ARBA00023277"/>
    </source>
</evidence>
<keyword evidence="7" id="KW-0735">Signal-anchor</keyword>
<comment type="similarity">
    <text evidence="3">Belongs to the glycosyltransferase GT106 family.</text>
</comment>
<dbReference type="Proteomes" id="UP000283530">
    <property type="component" value="Unassembled WGS sequence"/>
</dbReference>
<evidence type="ECO:0000256" key="9">
    <source>
        <dbReference type="ARBA" id="ARBA00023136"/>
    </source>
</evidence>
<dbReference type="EMBL" id="QPKB01000003">
    <property type="protein sequence ID" value="RWR78369.1"/>
    <property type="molecule type" value="Genomic_DNA"/>
</dbReference>
<keyword evidence="10" id="KW-0325">Glycoprotein</keyword>
<evidence type="ECO:0000256" key="4">
    <source>
        <dbReference type="ARBA" id="ARBA00022676"/>
    </source>
</evidence>
<dbReference type="GO" id="GO:0016757">
    <property type="term" value="F:glycosyltransferase activity"/>
    <property type="evidence" value="ECO:0007669"/>
    <property type="project" value="UniProtKB-KW"/>
</dbReference>
<evidence type="ECO:0000256" key="1">
    <source>
        <dbReference type="ARBA" id="ARBA00004606"/>
    </source>
</evidence>
<keyword evidence="6 14" id="KW-0812">Transmembrane</keyword>
<feature type="transmembrane region" description="Helical" evidence="14">
    <location>
        <begin position="51"/>
        <end position="75"/>
    </location>
</feature>
<dbReference type="GO" id="GO:0009507">
    <property type="term" value="C:chloroplast"/>
    <property type="evidence" value="ECO:0007669"/>
    <property type="project" value="TreeGrafter"/>
</dbReference>
<dbReference type="GO" id="GO:0006004">
    <property type="term" value="P:fucose metabolic process"/>
    <property type="evidence" value="ECO:0007669"/>
    <property type="project" value="UniProtKB-KW"/>
</dbReference>
<evidence type="ECO:0000256" key="8">
    <source>
        <dbReference type="ARBA" id="ARBA00022989"/>
    </source>
</evidence>
<proteinExistence type="inferred from homology"/>
<protein>
    <recommendedName>
        <fullName evidence="13">O-fucosyltransferase family protein</fullName>
    </recommendedName>
</protein>
<keyword evidence="5 15" id="KW-0808">Transferase</keyword>
<dbReference type="CDD" id="cd11299">
    <property type="entry name" value="O-FucT_plant"/>
    <property type="match status" value="1"/>
</dbReference>
<keyword evidence="11" id="KW-0294">Fucose metabolism</keyword>
<dbReference type="OrthoDB" id="1874781at2759"/>
<dbReference type="Pfam" id="PF10250">
    <property type="entry name" value="O-FucT"/>
    <property type="match status" value="1"/>
</dbReference>
<keyword evidence="12" id="KW-0119">Carbohydrate metabolism</keyword>
<organism evidence="15 16">
    <name type="scientific">Cinnamomum micranthum f. kanehirae</name>
    <dbReference type="NCBI Taxonomy" id="337451"/>
    <lineage>
        <taxon>Eukaryota</taxon>
        <taxon>Viridiplantae</taxon>
        <taxon>Streptophyta</taxon>
        <taxon>Embryophyta</taxon>
        <taxon>Tracheophyta</taxon>
        <taxon>Spermatophyta</taxon>
        <taxon>Magnoliopsida</taxon>
        <taxon>Magnoliidae</taxon>
        <taxon>Laurales</taxon>
        <taxon>Lauraceae</taxon>
        <taxon>Cinnamomum</taxon>
    </lineage>
</organism>
<comment type="caution">
    <text evidence="15">The sequence shown here is derived from an EMBL/GenBank/DDBJ whole genome shotgun (WGS) entry which is preliminary data.</text>
</comment>
<evidence type="ECO:0000256" key="3">
    <source>
        <dbReference type="ARBA" id="ARBA00007737"/>
    </source>
</evidence>
<dbReference type="PANTHER" id="PTHR31741:SF51">
    <property type="entry name" value="RHAMNOGALACTURONAN I RHAMNOSYLTRANSFERASE 1"/>
    <property type="match status" value="1"/>
</dbReference>
<evidence type="ECO:0000256" key="6">
    <source>
        <dbReference type="ARBA" id="ARBA00022692"/>
    </source>
</evidence>
<evidence type="ECO:0000256" key="10">
    <source>
        <dbReference type="ARBA" id="ARBA00023180"/>
    </source>
</evidence>
<dbReference type="PANTHER" id="PTHR31741">
    <property type="entry name" value="OS02G0726500 PROTEIN-RELATED"/>
    <property type="match status" value="1"/>
</dbReference>
<evidence type="ECO:0000313" key="15">
    <source>
        <dbReference type="EMBL" id="RWR78369.1"/>
    </source>
</evidence>
<evidence type="ECO:0000256" key="11">
    <source>
        <dbReference type="ARBA" id="ARBA00023253"/>
    </source>
</evidence>
<reference evidence="15 16" key="1">
    <citation type="journal article" date="2019" name="Nat. Plants">
        <title>Stout camphor tree genome fills gaps in understanding of flowering plant genome evolution.</title>
        <authorList>
            <person name="Chaw S.M."/>
            <person name="Liu Y.C."/>
            <person name="Wu Y.W."/>
            <person name="Wang H.Y."/>
            <person name="Lin C.I."/>
            <person name="Wu C.S."/>
            <person name="Ke H.M."/>
            <person name="Chang L.Y."/>
            <person name="Hsu C.Y."/>
            <person name="Yang H.T."/>
            <person name="Sudianto E."/>
            <person name="Hsu M.H."/>
            <person name="Wu K.P."/>
            <person name="Wang L.N."/>
            <person name="Leebens-Mack J.H."/>
            <person name="Tsai I.J."/>
        </authorList>
    </citation>
    <scope>NUCLEOTIDE SEQUENCE [LARGE SCALE GENOMIC DNA]</scope>
    <source>
        <strain evidence="16">cv. Chaw 1501</strain>
        <tissue evidence="15">Young leaves</tissue>
    </source>
</reference>
<keyword evidence="8 14" id="KW-1133">Transmembrane helix</keyword>
<keyword evidence="9 14" id="KW-0472">Membrane</keyword>
<dbReference type="GO" id="GO:0016020">
    <property type="term" value="C:membrane"/>
    <property type="evidence" value="ECO:0007669"/>
    <property type="project" value="UniProtKB-SubCell"/>
</dbReference>
<accession>A0A443NIN9</accession>
<evidence type="ECO:0000256" key="13">
    <source>
        <dbReference type="ARBA" id="ARBA00030350"/>
    </source>
</evidence>
<dbReference type="PIRSF" id="PIRSF009360">
    <property type="entry name" value="UCP009360"/>
    <property type="match status" value="1"/>
</dbReference>
<evidence type="ECO:0000256" key="14">
    <source>
        <dbReference type="SAM" id="Phobius"/>
    </source>
</evidence>
<dbReference type="InterPro" id="IPR024709">
    <property type="entry name" value="FucosylTrfase_pln"/>
</dbReference>
<dbReference type="InterPro" id="IPR019378">
    <property type="entry name" value="GDP-Fuc_O-FucTrfase"/>
</dbReference>
<gene>
    <name evidence="15" type="ORF">CKAN_00689500</name>
</gene>
<name>A0A443NIN9_9MAGN</name>
<evidence type="ECO:0000256" key="7">
    <source>
        <dbReference type="ARBA" id="ARBA00022968"/>
    </source>
</evidence>
<evidence type="ECO:0000256" key="5">
    <source>
        <dbReference type="ARBA" id="ARBA00022679"/>
    </source>
</evidence>
<keyword evidence="4 15" id="KW-0328">Glycosyltransferase</keyword>
<sequence>MMDMEVRSDMFGSSKCNKLSYPYPHPPPPPPLPSPSPLLLAMLPRSRLQMWFIRICSCVLLWTCLVQLMAIGDLWRPMLPTRFALAPFSNRLTKIPHFSLHPPPPQLPTPATPPPPLLPLRMYKSNGYLKVSCNGGLNQMRAAICDMVAVARLLNLTLFVPELDKKSFWADPSTFGDIFDVRHFIDSLRMKSTSLKVFQRSSIVLPLFSKYKVIHFNKTDTRLGNNGLSSELQKLRCRVNFQALKFTAQIEALGNKLVSILQEQGSFMTVHLRYEMDMLAFSGCTHGCSEDESQELKRMRYAYPWWREKEIVSEERRLLGLCPLTPEETALVLQALGFGRDTRIYIASGEIYGSEGRLSALRAAFPRIVKKEMLLDPTDLQEFHNHSSQMAALDYMVSISSDIFIPTYDGNMAKLVEGHRRYLGFRKTILLNRRKLVQLIDLHLNNTISWDEFAGAVRQAHRNRMGQPVNRSVITDKPKEEDYFYANPRECLCETTECYGGSNASAV</sequence>
<comment type="pathway">
    <text evidence="2">Glycan metabolism.</text>
</comment>
<evidence type="ECO:0000313" key="16">
    <source>
        <dbReference type="Proteomes" id="UP000283530"/>
    </source>
</evidence>
<comment type="subcellular location">
    <subcellularLocation>
        <location evidence="1">Membrane</location>
        <topology evidence="1">Single-pass type II membrane protein</topology>
    </subcellularLocation>
</comment>
<evidence type="ECO:0000256" key="2">
    <source>
        <dbReference type="ARBA" id="ARBA00004881"/>
    </source>
</evidence>